<dbReference type="CDD" id="cd17223">
    <property type="entry name" value="RA_RASSF6"/>
    <property type="match status" value="1"/>
</dbReference>
<proteinExistence type="predicted"/>
<evidence type="ECO:0000259" key="1">
    <source>
        <dbReference type="PROSITE" id="PS50200"/>
    </source>
</evidence>
<dbReference type="GO" id="GO:0007165">
    <property type="term" value="P:signal transduction"/>
    <property type="evidence" value="ECO:0007669"/>
    <property type="project" value="InterPro"/>
</dbReference>
<protein>
    <recommendedName>
        <fullName evidence="5">Ras association domain-containing protein 6</fullName>
    </recommendedName>
</protein>
<dbReference type="PANTHER" id="PTHR22738:SF3">
    <property type="entry name" value="RAS ASSOCIATION DOMAIN-CONTAINING PROTEIN 6"/>
    <property type="match status" value="1"/>
</dbReference>
<dbReference type="InterPro" id="IPR033614">
    <property type="entry name" value="RASSF1-6"/>
</dbReference>
<sequence>MLWVCPPASVEASPTYTPRPKSQSFLLNTDLVCAVVEMETGRPPSVINIGDGRSFSRVEFLSLLDTYNCFLRDKSHLHLHYHENAGEVTVEGFLVISWGVKRPIRLMIQDERQILPCENPQSSLEGHEPISPPGGKRGMTRWGEFDDLLCIDELEESKPNLLEDHPVLTQTSSYESSTLRAPRPKPITEESSVLFRTLSDASLVKKRVKSKTAAERQRARQHRFSINGHFYNYKTSIFTPTYGTTTNVRIDSRMKTQEVISQLLHKFKIENAPNEFALYCIHQSGERRKLASTDLPLLERVLQGPSESIMRVFLMDTDEQEVSNDVAQYLNLELPILERVLWTLQDEENRQVQRVISKYRQQHHLLTHFLTSKLAPKTETAV</sequence>
<evidence type="ECO:0008006" key="5">
    <source>
        <dbReference type="Google" id="ProtNLM"/>
    </source>
</evidence>
<dbReference type="EMBL" id="JADWDJ010000012">
    <property type="protein sequence ID" value="KAG5272318.1"/>
    <property type="molecule type" value="Genomic_DNA"/>
</dbReference>
<dbReference type="InterPro" id="IPR000159">
    <property type="entry name" value="RA_dom"/>
</dbReference>
<dbReference type="CDD" id="cd21895">
    <property type="entry name" value="SARAH_RASSF6"/>
    <property type="match status" value="1"/>
</dbReference>
<evidence type="ECO:0000313" key="3">
    <source>
        <dbReference type="EMBL" id="KAG5272318.1"/>
    </source>
</evidence>
<evidence type="ECO:0000313" key="4">
    <source>
        <dbReference type="Proteomes" id="UP000823561"/>
    </source>
</evidence>
<dbReference type="PANTHER" id="PTHR22738">
    <property type="entry name" value="RASSF"/>
    <property type="match status" value="1"/>
</dbReference>
<dbReference type="Pfam" id="PF00788">
    <property type="entry name" value="RA"/>
    <property type="match status" value="1"/>
</dbReference>
<feature type="domain" description="Ras-associating" evidence="1">
    <location>
        <begin position="231"/>
        <end position="319"/>
    </location>
</feature>
<dbReference type="PROSITE" id="PS50200">
    <property type="entry name" value="RA"/>
    <property type="match status" value="1"/>
</dbReference>
<feature type="domain" description="SARAH" evidence="2">
    <location>
        <begin position="326"/>
        <end position="373"/>
    </location>
</feature>
<dbReference type="Proteomes" id="UP000823561">
    <property type="component" value="Chromosome 12"/>
</dbReference>
<keyword evidence="4" id="KW-1185">Reference proteome</keyword>
<name>A0AAV6GB36_9TELE</name>
<accession>A0AAV6GB36</accession>
<dbReference type="InterPro" id="IPR029071">
    <property type="entry name" value="Ubiquitin-like_domsf"/>
</dbReference>
<dbReference type="InterPro" id="IPR049787">
    <property type="entry name" value="SARAH_RASSF6"/>
</dbReference>
<dbReference type="PROSITE" id="PS50951">
    <property type="entry name" value="SARAH"/>
    <property type="match status" value="1"/>
</dbReference>
<comment type="caution">
    <text evidence="3">The sequence shown here is derived from an EMBL/GenBank/DDBJ whole genome shotgun (WGS) entry which is preliminary data.</text>
</comment>
<dbReference type="SUPFAM" id="SSF54236">
    <property type="entry name" value="Ubiquitin-like"/>
    <property type="match status" value="1"/>
</dbReference>
<evidence type="ECO:0000259" key="2">
    <source>
        <dbReference type="PROSITE" id="PS50951"/>
    </source>
</evidence>
<dbReference type="AlphaFoldDB" id="A0AAV6GB36"/>
<gene>
    <name evidence="3" type="ORF">AALO_G00164150</name>
</gene>
<dbReference type="SMART" id="SM00314">
    <property type="entry name" value="RA"/>
    <property type="match status" value="1"/>
</dbReference>
<dbReference type="Gene3D" id="3.10.20.90">
    <property type="entry name" value="Phosphatidylinositol 3-kinase Catalytic Subunit, Chain A, domain 1"/>
    <property type="match status" value="1"/>
</dbReference>
<dbReference type="Pfam" id="PF16517">
    <property type="entry name" value="Nore1-SARAH"/>
    <property type="match status" value="1"/>
</dbReference>
<dbReference type="InterPro" id="IPR011524">
    <property type="entry name" value="SARAH_dom"/>
</dbReference>
<reference evidence="3" key="1">
    <citation type="submission" date="2020-10" db="EMBL/GenBank/DDBJ databases">
        <title>Chromosome-scale genome assembly of the Allis shad, Alosa alosa.</title>
        <authorList>
            <person name="Margot Z."/>
            <person name="Christophe K."/>
            <person name="Cabau C."/>
            <person name="Louis A."/>
            <person name="Berthelot C."/>
            <person name="Parey E."/>
            <person name="Roest Crollius H."/>
            <person name="Montfort J."/>
            <person name="Robinson-Rechavi M."/>
            <person name="Bucao C."/>
            <person name="Bouchez O."/>
            <person name="Gislard M."/>
            <person name="Lluch J."/>
            <person name="Milhes M."/>
            <person name="Lampietro C."/>
            <person name="Lopez Roques C."/>
            <person name="Donnadieu C."/>
            <person name="Braasch I."/>
            <person name="Desvignes T."/>
            <person name="Postlethwait J."/>
            <person name="Bobe J."/>
            <person name="Guiguen Y."/>
        </authorList>
    </citation>
    <scope>NUCLEOTIDE SEQUENCE</scope>
    <source>
        <strain evidence="3">M-15738</strain>
        <tissue evidence="3">Blood</tissue>
    </source>
</reference>
<organism evidence="3 4">
    <name type="scientific">Alosa alosa</name>
    <name type="common">allis shad</name>
    <dbReference type="NCBI Taxonomy" id="278164"/>
    <lineage>
        <taxon>Eukaryota</taxon>
        <taxon>Metazoa</taxon>
        <taxon>Chordata</taxon>
        <taxon>Craniata</taxon>
        <taxon>Vertebrata</taxon>
        <taxon>Euteleostomi</taxon>
        <taxon>Actinopterygii</taxon>
        <taxon>Neopterygii</taxon>
        <taxon>Teleostei</taxon>
        <taxon>Clupei</taxon>
        <taxon>Clupeiformes</taxon>
        <taxon>Clupeoidei</taxon>
        <taxon>Clupeidae</taxon>
        <taxon>Alosa</taxon>
    </lineage>
</organism>